<keyword evidence="1" id="KW-0175">Coiled coil</keyword>
<evidence type="ECO:0000313" key="3">
    <source>
        <dbReference type="EMBL" id="CAL4786289.1"/>
    </source>
</evidence>
<comment type="caution">
    <text evidence="2">The sequence shown here is derived from an EMBL/GenBank/DDBJ whole genome shotgun (WGS) entry which is preliminary data.</text>
</comment>
<accession>A0A9P1G6E5</accession>
<evidence type="ECO:0000313" key="4">
    <source>
        <dbReference type="Proteomes" id="UP001152797"/>
    </source>
</evidence>
<gene>
    <name evidence="2" type="ORF">C1SCF055_LOCUS25230</name>
</gene>
<dbReference type="AlphaFoldDB" id="A0A9P1G6E5"/>
<keyword evidence="3" id="KW-0808">Transferase</keyword>
<reference evidence="3 4" key="2">
    <citation type="submission" date="2024-05" db="EMBL/GenBank/DDBJ databases">
        <authorList>
            <person name="Chen Y."/>
            <person name="Shah S."/>
            <person name="Dougan E. K."/>
            <person name="Thang M."/>
            <person name="Chan C."/>
        </authorList>
    </citation>
    <scope>NUCLEOTIDE SEQUENCE [LARGE SCALE GENOMIC DNA]</scope>
</reference>
<dbReference type="GO" id="GO:0016301">
    <property type="term" value="F:kinase activity"/>
    <property type="evidence" value="ECO:0007669"/>
    <property type="project" value="UniProtKB-KW"/>
</dbReference>
<dbReference type="EMBL" id="CAMXCT010002563">
    <property type="protein sequence ID" value="CAI3998977.1"/>
    <property type="molecule type" value="Genomic_DNA"/>
</dbReference>
<evidence type="ECO:0000313" key="2">
    <source>
        <dbReference type="EMBL" id="CAI3998977.1"/>
    </source>
</evidence>
<dbReference type="EMBL" id="CAMXCT020002563">
    <property type="protein sequence ID" value="CAL1152352.1"/>
    <property type="molecule type" value="Genomic_DNA"/>
</dbReference>
<dbReference type="Proteomes" id="UP001152797">
    <property type="component" value="Unassembled WGS sequence"/>
</dbReference>
<name>A0A9P1G6E5_9DINO</name>
<feature type="coiled-coil region" evidence="1">
    <location>
        <begin position="322"/>
        <end position="349"/>
    </location>
</feature>
<sequence length="366" mass="40011">MSGYSGVSAETKESWTSVGWAAVTEAAFALGKEEVSTQGMSLTTRLDTFHPDPMAAIYECRKAALRELGGSLSTGPVTKKELRNASVKDVEGALMSPNFVLFELVTSGNMPSLVCANAVFVVPNSNWQTYRLPMSECPFCPAHDFADQFRFLAKHCTIYPHLCGNWIQKSPKGPLPGLAYNFRYYVAIDDTGNEDDVTEANPLPLLMLLARNDPSSESPFKTTNVTGGAIPLASSQQVAMHLGFFAYKLTKLKMVELCYTGLIGGQAPHSHPMGSFWVLRMDILATMLQEGRMQIQYAPYEMTLTMVGQAMTSDSLFLDASVLNLRKRKRQLEADIADLTDQVGAKKSELASVNGKLEAHATITAE</sequence>
<dbReference type="EMBL" id="CAMXCT030002563">
    <property type="protein sequence ID" value="CAL4786289.1"/>
    <property type="molecule type" value="Genomic_DNA"/>
</dbReference>
<reference evidence="2" key="1">
    <citation type="submission" date="2022-10" db="EMBL/GenBank/DDBJ databases">
        <authorList>
            <person name="Chen Y."/>
            <person name="Dougan E. K."/>
            <person name="Chan C."/>
            <person name="Rhodes N."/>
            <person name="Thang M."/>
        </authorList>
    </citation>
    <scope>NUCLEOTIDE SEQUENCE</scope>
</reference>
<keyword evidence="4" id="KW-1185">Reference proteome</keyword>
<evidence type="ECO:0000256" key="1">
    <source>
        <dbReference type="SAM" id="Coils"/>
    </source>
</evidence>
<keyword evidence="3" id="KW-0418">Kinase</keyword>
<protein>
    <submittedName>
        <fullName evidence="3">Cyclin-dependent kinase-like 4</fullName>
    </submittedName>
</protein>
<proteinExistence type="predicted"/>
<organism evidence="2">
    <name type="scientific">Cladocopium goreaui</name>
    <dbReference type="NCBI Taxonomy" id="2562237"/>
    <lineage>
        <taxon>Eukaryota</taxon>
        <taxon>Sar</taxon>
        <taxon>Alveolata</taxon>
        <taxon>Dinophyceae</taxon>
        <taxon>Suessiales</taxon>
        <taxon>Symbiodiniaceae</taxon>
        <taxon>Cladocopium</taxon>
    </lineage>
</organism>